<feature type="domain" description="Amidase" evidence="1">
    <location>
        <begin position="26"/>
        <end position="432"/>
    </location>
</feature>
<proteinExistence type="predicted"/>
<dbReference type="Pfam" id="PF01425">
    <property type="entry name" value="Amidase"/>
    <property type="match status" value="1"/>
</dbReference>
<keyword evidence="3" id="KW-0378">Hydrolase</keyword>
<dbReference type="GO" id="GO:0016787">
    <property type="term" value="F:hydrolase activity"/>
    <property type="evidence" value="ECO:0007669"/>
    <property type="project" value="UniProtKB-KW"/>
</dbReference>
<dbReference type="NCBIfam" id="NF006043">
    <property type="entry name" value="PRK08186.1"/>
    <property type="match status" value="1"/>
</dbReference>
<evidence type="ECO:0000259" key="2">
    <source>
        <dbReference type="Pfam" id="PF21986"/>
    </source>
</evidence>
<feature type="domain" description="Allophanate hydrolase C-terminal" evidence="2">
    <location>
        <begin position="468"/>
        <end position="592"/>
    </location>
</feature>
<name>A0A2N6SYV2_9CORY</name>
<protein>
    <submittedName>
        <fullName evidence="3">Allophanate hydrolase</fullName>
    </submittedName>
</protein>
<dbReference type="SUPFAM" id="SSF75304">
    <property type="entry name" value="Amidase signature (AS) enzymes"/>
    <property type="match status" value="1"/>
</dbReference>
<dbReference type="InterPro" id="IPR036928">
    <property type="entry name" value="AS_sf"/>
</dbReference>
<dbReference type="Proteomes" id="UP000235363">
    <property type="component" value="Unassembled WGS sequence"/>
</dbReference>
<dbReference type="InterPro" id="IPR014085">
    <property type="entry name" value="Allophanate_hydrolase"/>
</dbReference>
<accession>A0A2N6SYV2</accession>
<dbReference type="AlphaFoldDB" id="A0A2N6SYV2"/>
<dbReference type="Gene3D" id="3.10.490.10">
    <property type="entry name" value="Gamma-glutamyl cyclotransferase-like"/>
    <property type="match status" value="1"/>
</dbReference>
<reference evidence="3 4" key="1">
    <citation type="submission" date="2017-09" db="EMBL/GenBank/DDBJ databases">
        <title>Bacterial strain isolated from the female urinary microbiota.</title>
        <authorList>
            <person name="Thomas-White K."/>
            <person name="Kumar N."/>
            <person name="Forster S."/>
            <person name="Putonti C."/>
            <person name="Lawley T."/>
            <person name="Wolfe A.J."/>
        </authorList>
    </citation>
    <scope>NUCLEOTIDE SEQUENCE [LARGE SCALE GENOMIC DNA]</scope>
    <source>
        <strain evidence="3 4">UMB0908</strain>
    </source>
</reference>
<dbReference type="Gene3D" id="1.20.58.1700">
    <property type="match status" value="1"/>
</dbReference>
<sequence length="594" mass="61025">MAFRDRASAHAALDEMYRRMGAADRCEVFISLLEHGAAAKALDRSFAAAPDGALTGMILAVKDNIDVEGFATTAACPGFPRTGRPDAAAVAALRREGATIIGKTNLDQFATGLVGTRSPYGAVRDSRRPDRISGGSSSGSAVSVAMGFVDASLGTDTAGSGRVPAGLQGIIGVKATVGAVSNEGVVPACASYDCVTVFAESAAIAGKIMGIMSRTGSRDWPADLKCAAPDRPIVGIPAELPGLSESWAAGFARAVAALRANGADVRKIDLAPSIAAAKMLYESPIVSERAEAVGEFVGVAPATGTAQEGTGYEADAIAGLDPTVAGIVRAAGRFSATDVLAARRELDRRRRTAMAEWEGVDVVMVPTAPFHPTIAEVQADPIDVNARMGTYTNFCNLFDLCAVSVPAGEVAEDDGSSAQFGVTLLGRAFRDGVVADVAALVGGPVDGDEHGGSANWVIGRAPEMGMLPLVVFGAHLRGQPLNSELTGLGAAFVGDVSTAPTYRLLALATQPPKPGLTRVGGEGVAGSRIAGEEWIMSPAALGTFLAHLPEPMALGAVELSDGRWVTGFTCQPDAVMGAPDISRFGGWRNYLQSK</sequence>
<dbReference type="RefSeq" id="WP_102212798.1">
    <property type="nucleotide sequence ID" value="NZ_PNHF01000013.1"/>
</dbReference>
<evidence type="ECO:0000313" key="3">
    <source>
        <dbReference type="EMBL" id="PMC62247.1"/>
    </source>
</evidence>
<dbReference type="Pfam" id="PF21986">
    <property type="entry name" value="AH_C"/>
    <property type="match status" value="1"/>
</dbReference>
<comment type="caution">
    <text evidence="3">The sequence shown here is derived from an EMBL/GenBank/DDBJ whole genome shotgun (WGS) entry which is preliminary data.</text>
</comment>
<organism evidence="3 4">
    <name type="scientific">Corynebacterium xerosis</name>
    <dbReference type="NCBI Taxonomy" id="1725"/>
    <lineage>
        <taxon>Bacteria</taxon>
        <taxon>Bacillati</taxon>
        <taxon>Actinomycetota</taxon>
        <taxon>Actinomycetes</taxon>
        <taxon>Mycobacteriales</taxon>
        <taxon>Corynebacteriaceae</taxon>
        <taxon>Corynebacterium</taxon>
    </lineage>
</organism>
<dbReference type="PANTHER" id="PTHR11895">
    <property type="entry name" value="TRANSAMIDASE"/>
    <property type="match status" value="1"/>
</dbReference>
<dbReference type="InterPro" id="IPR053844">
    <property type="entry name" value="AH_C"/>
</dbReference>
<dbReference type="EMBL" id="PNHF01000013">
    <property type="protein sequence ID" value="PMC62247.1"/>
    <property type="molecule type" value="Genomic_DNA"/>
</dbReference>
<dbReference type="InterPro" id="IPR000120">
    <property type="entry name" value="Amidase"/>
</dbReference>
<dbReference type="PANTHER" id="PTHR11895:SF169">
    <property type="entry name" value="GLUTAMYL-TRNA(GLN) AMIDOTRANSFERASE"/>
    <property type="match status" value="1"/>
</dbReference>
<evidence type="ECO:0000313" key="4">
    <source>
        <dbReference type="Proteomes" id="UP000235363"/>
    </source>
</evidence>
<evidence type="ECO:0000259" key="1">
    <source>
        <dbReference type="Pfam" id="PF01425"/>
    </source>
</evidence>
<gene>
    <name evidence="3" type="primary">atzF</name>
    <name evidence="3" type="ORF">CJ204_06615</name>
</gene>
<dbReference type="InterPro" id="IPR023631">
    <property type="entry name" value="Amidase_dom"/>
</dbReference>
<dbReference type="Gene3D" id="3.90.1300.10">
    <property type="entry name" value="Amidase signature (AS) domain"/>
    <property type="match status" value="1"/>
</dbReference>
<dbReference type="NCBIfam" id="TIGR02713">
    <property type="entry name" value="allophanate_hyd"/>
    <property type="match status" value="1"/>
</dbReference>